<feature type="domain" description="BZIP" evidence="9">
    <location>
        <begin position="225"/>
        <end position="288"/>
    </location>
</feature>
<dbReference type="InterPro" id="IPR004827">
    <property type="entry name" value="bZIP"/>
</dbReference>
<dbReference type="OrthoDB" id="1642657at2759"/>
<keyword evidence="4" id="KW-0238">DNA-binding</keyword>
<evidence type="ECO:0000256" key="8">
    <source>
        <dbReference type="SAM" id="MobiDB-lite"/>
    </source>
</evidence>
<dbReference type="PANTHER" id="PTHR45967">
    <property type="entry name" value="G-BOX-BINDING FACTOR 3-RELATED"/>
    <property type="match status" value="1"/>
</dbReference>
<dbReference type="SUPFAM" id="SSF57959">
    <property type="entry name" value="Leucine zipper domain"/>
    <property type="match status" value="1"/>
</dbReference>
<dbReference type="Pfam" id="PF07777">
    <property type="entry name" value="MFMR"/>
    <property type="match status" value="1"/>
</dbReference>
<feature type="compositionally biased region" description="Polar residues" evidence="8">
    <location>
        <begin position="405"/>
        <end position="416"/>
    </location>
</feature>
<dbReference type="EMBL" id="BFEA01000029">
    <property type="protein sequence ID" value="GBG62507.1"/>
    <property type="molecule type" value="Genomic_DNA"/>
</dbReference>
<dbReference type="Gramene" id="GBG62507">
    <property type="protein sequence ID" value="GBG62507"/>
    <property type="gene ID" value="CBR_g30825"/>
</dbReference>
<keyword evidence="3" id="KW-0805">Transcription regulation</keyword>
<dbReference type="InterPro" id="IPR045314">
    <property type="entry name" value="bZIP_plant_GBF1"/>
</dbReference>
<dbReference type="GO" id="GO:0000976">
    <property type="term" value="F:transcription cis-regulatory region binding"/>
    <property type="evidence" value="ECO:0007669"/>
    <property type="project" value="UniProtKB-ARBA"/>
</dbReference>
<dbReference type="GO" id="GO:0005634">
    <property type="term" value="C:nucleus"/>
    <property type="evidence" value="ECO:0007669"/>
    <property type="project" value="UniProtKB-SubCell"/>
</dbReference>
<evidence type="ECO:0000256" key="6">
    <source>
        <dbReference type="ARBA" id="ARBA00023242"/>
    </source>
</evidence>
<keyword evidence="5" id="KW-0804">Transcription</keyword>
<feature type="region of interest" description="Disordered" evidence="8">
    <location>
        <begin position="402"/>
        <end position="430"/>
    </location>
</feature>
<evidence type="ECO:0000256" key="5">
    <source>
        <dbReference type="ARBA" id="ARBA00023163"/>
    </source>
</evidence>
<comment type="caution">
    <text evidence="10">The sequence shown here is derived from an EMBL/GenBank/DDBJ whole genome shotgun (WGS) entry which is preliminary data.</text>
</comment>
<gene>
    <name evidence="10" type="ORF">CBR_g30825</name>
</gene>
<evidence type="ECO:0000256" key="7">
    <source>
        <dbReference type="SAM" id="Coils"/>
    </source>
</evidence>
<evidence type="ECO:0000259" key="9">
    <source>
        <dbReference type="PROSITE" id="PS50217"/>
    </source>
</evidence>
<dbReference type="InterPro" id="IPR046347">
    <property type="entry name" value="bZIP_sf"/>
</dbReference>
<proteinExistence type="inferred from homology"/>
<keyword evidence="7" id="KW-0175">Coiled coil</keyword>
<dbReference type="Pfam" id="PF00170">
    <property type="entry name" value="bZIP_1"/>
    <property type="match status" value="1"/>
</dbReference>
<reference evidence="10 11" key="1">
    <citation type="journal article" date="2018" name="Cell">
        <title>The Chara Genome: Secondary Complexity and Implications for Plant Terrestrialization.</title>
        <authorList>
            <person name="Nishiyama T."/>
            <person name="Sakayama H."/>
            <person name="Vries J.D."/>
            <person name="Buschmann H."/>
            <person name="Saint-Marcoux D."/>
            <person name="Ullrich K.K."/>
            <person name="Haas F.B."/>
            <person name="Vanderstraeten L."/>
            <person name="Becker D."/>
            <person name="Lang D."/>
            <person name="Vosolsobe S."/>
            <person name="Rombauts S."/>
            <person name="Wilhelmsson P.K.I."/>
            <person name="Janitza P."/>
            <person name="Kern R."/>
            <person name="Heyl A."/>
            <person name="Rumpler F."/>
            <person name="Villalobos L.I.A.C."/>
            <person name="Clay J.M."/>
            <person name="Skokan R."/>
            <person name="Toyoda A."/>
            <person name="Suzuki Y."/>
            <person name="Kagoshima H."/>
            <person name="Schijlen E."/>
            <person name="Tajeshwar N."/>
            <person name="Catarino B."/>
            <person name="Hetherington A.J."/>
            <person name="Saltykova A."/>
            <person name="Bonnot C."/>
            <person name="Breuninger H."/>
            <person name="Symeonidi A."/>
            <person name="Radhakrishnan G.V."/>
            <person name="Van Nieuwerburgh F."/>
            <person name="Deforce D."/>
            <person name="Chang C."/>
            <person name="Karol K.G."/>
            <person name="Hedrich R."/>
            <person name="Ulvskov P."/>
            <person name="Glockner G."/>
            <person name="Delwiche C.F."/>
            <person name="Petrasek J."/>
            <person name="Van de Peer Y."/>
            <person name="Friml J."/>
            <person name="Beilby M."/>
            <person name="Dolan L."/>
            <person name="Kohara Y."/>
            <person name="Sugano S."/>
            <person name="Fujiyama A."/>
            <person name="Delaux P.-M."/>
            <person name="Quint M."/>
            <person name="TheiBen G."/>
            <person name="Hagemann M."/>
            <person name="Harholt J."/>
            <person name="Dunand C."/>
            <person name="Zachgo S."/>
            <person name="Langdale J."/>
            <person name="Maumus F."/>
            <person name="Straeten D.V.D."/>
            <person name="Gould S.B."/>
            <person name="Rensing S.A."/>
        </authorList>
    </citation>
    <scope>NUCLEOTIDE SEQUENCE [LARGE SCALE GENOMIC DNA]</scope>
    <source>
        <strain evidence="10 11">S276</strain>
    </source>
</reference>
<evidence type="ECO:0000256" key="1">
    <source>
        <dbReference type="ARBA" id="ARBA00004123"/>
    </source>
</evidence>
<organism evidence="10 11">
    <name type="scientific">Chara braunii</name>
    <name type="common">Braun's stonewort</name>
    <dbReference type="NCBI Taxonomy" id="69332"/>
    <lineage>
        <taxon>Eukaryota</taxon>
        <taxon>Viridiplantae</taxon>
        <taxon>Streptophyta</taxon>
        <taxon>Charophyceae</taxon>
        <taxon>Charales</taxon>
        <taxon>Characeae</taxon>
        <taxon>Chara</taxon>
    </lineage>
</organism>
<dbReference type="Gene3D" id="1.20.5.170">
    <property type="match status" value="1"/>
</dbReference>
<evidence type="ECO:0000313" key="10">
    <source>
        <dbReference type="EMBL" id="GBG62507.1"/>
    </source>
</evidence>
<evidence type="ECO:0000256" key="4">
    <source>
        <dbReference type="ARBA" id="ARBA00023125"/>
    </source>
</evidence>
<dbReference type="Proteomes" id="UP000265515">
    <property type="component" value="Unassembled WGS sequence"/>
</dbReference>
<evidence type="ECO:0000256" key="3">
    <source>
        <dbReference type="ARBA" id="ARBA00023015"/>
    </source>
</evidence>
<comment type="similarity">
    <text evidence="2">Belongs to the bZIP family.</text>
</comment>
<keyword evidence="11" id="KW-1185">Reference proteome</keyword>
<evidence type="ECO:0000313" key="11">
    <source>
        <dbReference type="Proteomes" id="UP000265515"/>
    </source>
</evidence>
<dbReference type="GO" id="GO:0003700">
    <property type="term" value="F:DNA-binding transcription factor activity"/>
    <property type="evidence" value="ECO:0007669"/>
    <property type="project" value="InterPro"/>
</dbReference>
<dbReference type="PROSITE" id="PS00036">
    <property type="entry name" value="BZIP_BASIC"/>
    <property type="match status" value="1"/>
</dbReference>
<dbReference type="CDD" id="cd14702">
    <property type="entry name" value="bZIP_plant_GBF1"/>
    <property type="match status" value="1"/>
</dbReference>
<protein>
    <recommendedName>
        <fullName evidence="9">BZIP domain-containing protein</fullName>
    </recommendedName>
</protein>
<dbReference type="PROSITE" id="PS50217">
    <property type="entry name" value="BZIP"/>
    <property type="match status" value="1"/>
</dbReference>
<dbReference type="AlphaFoldDB" id="A0A388JXK8"/>
<feature type="region of interest" description="Disordered" evidence="8">
    <location>
        <begin position="201"/>
        <end position="251"/>
    </location>
</feature>
<comment type="subcellular location">
    <subcellularLocation>
        <location evidence="1">Nucleus</location>
    </subcellularLocation>
</comment>
<keyword evidence="6" id="KW-0539">Nucleus</keyword>
<dbReference type="SMART" id="SM00338">
    <property type="entry name" value="BRLZ"/>
    <property type="match status" value="1"/>
</dbReference>
<feature type="compositionally biased region" description="Polar residues" evidence="8">
    <location>
        <begin position="201"/>
        <end position="210"/>
    </location>
</feature>
<feature type="region of interest" description="Disordered" evidence="8">
    <location>
        <begin position="304"/>
        <end position="324"/>
    </location>
</feature>
<dbReference type="PANTHER" id="PTHR45967:SF38">
    <property type="entry name" value="G-BOX-BINDING FACTOR 2"/>
    <property type="match status" value="1"/>
</dbReference>
<accession>A0A388JXK8</accession>
<sequence>MGESGREDPTTGLEARRDALGGFSDWAAAMQVYYKTGPHPPLHGYYPGHVAPPPYVWGPQPVMPPYGAPPHPYFHGGVYHHPAMPGHAPPPPPPPPPAYGYGVPAAMVDLAVVRPKSAESGEGGATTAVLMHPVGVAVAPANTVTRPAIGLENGSDGSSGSDAVDVMERKRKFEVMMPDPMISRMDHVAIAPAKDGLPCSAVTTTSSESTRLAAGLASSTLDEREAKRQRRKQSNRESARRSRLRKQAECEDLGTRVSTLTMENMRLRSEISKARENYNQLAEEQALLQQQIHAATNSAADVSFGVSTSSRGKPSPCREVDGKSRRGMQLVHIKDNAADNSAPVTLVLDDDATEGGALVRRDREGLVTRTLWGKSDVVKKTLSLVAGMERDSGAKSVKIEPATNVLGSSSSPWNRQQRSKLEESVVATVA</sequence>
<dbReference type="InterPro" id="IPR012900">
    <property type="entry name" value="MFMR"/>
</dbReference>
<dbReference type="InterPro" id="IPR044827">
    <property type="entry name" value="GBF-like"/>
</dbReference>
<feature type="coiled-coil region" evidence="7">
    <location>
        <begin position="257"/>
        <end position="298"/>
    </location>
</feature>
<name>A0A388JXK8_CHABU</name>
<evidence type="ECO:0000256" key="2">
    <source>
        <dbReference type="ARBA" id="ARBA00007163"/>
    </source>
</evidence>